<accession>A0A9X2C384</accession>
<evidence type="ECO:0000256" key="1">
    <source>
        <dbReference type="ARBA" id="ARBA00022679"/>
    </source>
</evidence>
<dbReference type="NCBIfam" id="TIGR00125">
    <property type="entry name" value="cyt_tran_rel"/>
    <property type="match status" value="1"/>
</dbReference>
<dbReference type="InterPro" id="IPR050385">
    <property type="entry name" value="Archaeal_FAD_synthase"/>
</dbReference>
<dbReference type="SUPFAM" id="SSF52374">
    <property type="entry name" value="Nucleotidylyl transferase"/>
    <property type="match status" value="1"/>
</dbReference>
<gene>
    <name evidence="4" type="ORF">LPC04_14785</name>
</gene>
<dbReference type="RefSeq" id="WP_275683011.1">
    <property type="nucleotide sequence ID" value="NZ_JAJLJH010000003.1"/>
</dbReference>
<keyword evidence="2 4" id="KW-0548">Nucleotidyltransferase</keyword>
<proteinExistence type="predicted"/>
<dbReference type="InterPro" id="IPR014729">
    <property type="entry name" value="Rossmann-like_a/b/a_fold"/>
</dbReference>
<evidence type="ECO:0000313" key="4">
    <source>
        <dbReference type="EMBL" id="MCK9686975.1"/>
    </source>
</evidence>
<sequence length="168" mass="18226">MNQFDPLRKMMHVDEAVARFASQPGTVFTHGVFDLLHRGHIAFLAEARQLGDRLVVAISSDASARILDKGPGRPMNREGDRAFQVAALESVDAVVIFNDVSPAALLSRLRPSVFVKGGDHDMNKLAESALVRSWGGHAVALPFVDGFSTTSLMDRIRTSTRLATVAQS</sequence>
<dbReference type="Proteomes" id="UP001139353">
    <property type="component" value="Unassembled WGS sequence"/>
</dbReference>
<dbReference type="InterPro" id="IPR004821">
    <property type="entry name" value="Cyt_trans-like"/>
</dbReference>
<evidence type="ECO:0000256" key="2">
    <source>
        <dbReference type="ARBA" id="ARBA00022695"/>
    </source>
</evidence>
<dbReference type="AlphaFoldDB" id="A0A9X2C384"/>
<reference evidence="4" key="1">
    <citation type="submission" date="2021-11" db="EMBL/GenBank/DDBJ databases">
        <title>BS-T2-15 a new species belonging to the Comamonadaceae family isolated from the soil of a French oak forest.</title>
        <authorList>
            <person name="Mieszkin S."/>
            <person name="Alain K."/>
        </authorList>
    </citation>
    <scope>NUCLEOTIDE SEQUENCE</scope>
    <source>
        <strain evidence="4">BS-T2-15</strain>
    </source>
</reference>
<feature type="domain" description="Cytidyltransferase-like" evidence="3">
    <location>
        <begin position="29"/>
        <end position="123"/>
    </location>
</feature>
<evidence type="ECO:0000313" key="5">
    <source>
        <dbReference type="Proteomes" id="UP001139353"/>
    </source>
</evidence>
<organism evidence="4 5">
    <name type="scientific">Scleromatobacter humisilvae</name>
    <dbReference type="NCBI Taxonomy" id="2897159"/>
    <lineage>
        <taxon>Bacteria</taxon>
        <taxon>Pseudomonadati</taxon>
        <taxon>Pseudomonadota</taxon>
        <taxon>Betaproteobacteria</taxon>
        <taxon>Burkholderiales</taxon>
        <taxon>Sphaerotilaceae</taxon>
        <taxon>Scleromatobacter</taxon>
    </lineage>
</organism>
<dbReference type="PANTHER" id="PTHR43793">
    <property type="entry name" value="FAD SYNTHASE"/>
    <property type="match status" value="1"/>
</dbReference>
<dbReference type="EMBL" id="JAJLJH010000003">
    <property type="protein sequence ID" value="MCK9686975.1"/>
    <property type="molecule type" value="Genomic_DNA"/>
</dbReference>
<comment type="caution">
    <text evidence="4">The sequence shown here is derived from an EMBL/GenBank/DDBJ whole genome shotgun (WGS) entry which is preliminary data.</text>
</comment>
<keyword evidence="1" id="KW-0808">Transferase</keyword>
<protein>
    <submittedName>
        <fullName evidence="4">Adenylyltransferase/cytidyltransferase family protein</fullName>
    </submittedName>
</protein>
<name>A0A9X2C384_9BURK</name>
<dbReference type="GO" id="GO:0016779">
    <property type="term" value="F:nucleotidyltransferase activity"/>
    <property type="evidence" value="ECO:0007669"/>
    <property type="project" value="UniProtKB-KW"/>
</dbReference>
<dbReference type="Pfam" id="PF01467">
    <property type="entry name" value="CTP_transf_like"/>
    <property type="match status" value="1"/>
</dbReference>
<evidence type="ECO:0000259" key="3">
    <source>
        <dbReference type="Pfam" id="PF01467"/>
    </source>
</evidence>
<dbReference type="Gene3D" id="3.40.50.620">
    <property type="entry name" value="HUPs"/>
    <property type="match status" value="1"/>
</dbReference>
<keyword evidence="5" id="KW-1185">Reference proteome</keyword>
<dbReference type="PANTHER" id="PTHR43793:SF2">
    <property type="entry name" value="BIFUNCTIONAL PROTEIN HLDE"/>
    <property type="match status" value="1"/>
</dbReference>